<gene>
    <name evidence="7" type="ORF">NEMVEDRAFT_v1g157444</name>
</gene>
<evidence type="ECO:0000256" key="2">
    <source>
        <dbReference type="ARBA" id="ARBA00022559"/>
    </source>
</evidence>
<evidence type="ECO:0000256" key="5">
    <source>
        <dbReference type="ARBA" id="ARBA00023004"/>
    </source>
</evidence>
<reference evidence="7 8" key="1">
    <citation type="journal article" date="2007" name="Science">
        <title>Sea anemone genome reveals ancestral eumetazoan gene repertoire and genomic organization.</title>
        <authorList>
            <person name="Putnam N.H."/>
            <person name="Srivastava M."/>
            <person name="Hellsten U."/>
            <person name="Dirks B."/>
            <person name="Chapman J."/>
            <person name="Salamov A."/>
            <person name="Terry A."/>
            <person name="Shapiro H."/>
            <person name="Lindquist E."/>
            <person name="Kapitonov V.V."/>
            <person name="Jurka J."/>
            <person name="Genikhovich G."/>
            <person name="Grigoriev I.V."/>
            <person name="Lucas S.M."/>
            <person name="Steele R.E."/>
            <person name="Finnerty J.R."/>
            <person name="Technau U."/>
            <person name="Martindale M.Q."/>
            <person name="Rokhsar D.S."/>
        </authorList>
    </citation>
    <scope>NUCLEOTIDE SEQUENCE [LARGE SCALE GENOMIC DNA]</scope>
    <source>
        <strain evidence="8">CH2 X CH6</strain>
    </source>
</reference>
<evidence type="ECO:0000313" key="7">
    <source>
        <dbReference type="EMBL" id="EDO25401.1"/>
    </source>
</evidence>
<keyword evidence="2" id="KW-0575">Peroxidase</keyword>
<dbReference type="Pfam" id="PF20628">
    <property type="entry name" value="Dyp_perox_C"/>
    <property type="match status" value="1"/>
</dbReference>
<dbReference type="HOGENOM" id="CLU_2707195_0_0_1"/>
<keyword evidence="4" id="KW-0560">Oxidoreductase</keyword>
<evidence type="ECO:0000259" key="6">
    <source>
        <dbReference type="Pfam" id="PF20628"/>
    </source>
</evidence>
<dbReference type="GO" id="GO:0020037">
    <property type="term" value="F:heme binding"/>
    <property type="evidence" value="ECO:0007669"/>
    <property type="project" value="InterPro"/>
</dbReference>
<dbReference type="SUPFAM" id="SSF54909">
    <property type="entry name" value="Dimeric alpha+beta barrel"/>
    <property type="match status" value="1"/>
</dbReference>
<dbReference type="PhylomeDB" id="A8DWK9"/>
<dbReference type="InterPro" id="IPR011008">
    <property type="entry name" value="Dimeric_a/b-barrel"/>
</dbReference>
<keyword evidence="5" id="KW-0408">Iron</keyword>
<dbReference type="InParanoid" id="A8DWK9"/>
<protein>
    <recommendedName>
        <fullName evidence="6">Dyp-type peroxidase C-terminal domain-containing protein</fullName>
    </recommendedName>
</protein>
<evidence type="ECO:0000256" key="4">
    <source>
        <dbReference type="ARBA" id="ARBA00023002"/>
    </source>
</evidence>
<feature type="non-terminal residue" evidence="7">
    <location>
        <position position="1"/>
    </location>
</feature>
<dbReference type="InterPro" id="IPR048328">
    <property type="entry name" value="Dyp_perox_C"/>
</dbReference>
<accession>A8DWK9</accession>
<evidence type="ECO:0000256" key="3">
    <source>
        <dbReference type="ARBA" id="ARBA00022723"/>
    </source>
</evidence>
<dbReference type="GO" id="GO:0046872">
    <property type="term" value="F:metal ion binding"/>
    <property type="evidence" value="ECO:0007669"/>
    <property type="project" value="UniProtKB-KW"/>
</dbReference>
<dbReference type="GO" id="GO:0004601">
    <property type="term" value="F:peroxidase activity"/>
    <property type="evidence" value="ECO:0007669"/>
    <property type="project" value="UniProtKB-KW"/>
</dbReference>
<feature type="domain" description="Dyp-type peroxidase C-terminal" evidence="6">
    <location>
        <begin position="2"/>
        <end position="66"/>
    </location>
</feature>
<dbReference type="AlphaFoldDB" id="A8DWK9"/>
<dbReference type="OMA" id="GHTDQLM"/>
<keyword evidence="8" id="KW-1185">Reference proteome</keyword>
<name>A8DWK9_NEMVE</name>
<evidence type="ECO:0000313" key="8">
    <source>
        <dbReference type="Proteomes" id="UP000001593"/>
    </source>
</evidence>
<comment type="cofactor">
    <cofactor evidence="1">
        <name>heme b</name>
        <dbReference type="ChEBI" id="CHEBI:60344"/>
    </cofactor>
</comment>
<dbReference type="PANTHER" id="PTHR30521:SF0">
    <property type="entry name" value="DYP-TYPE PEROXIDASE FAMILY PROTEIN"/>
    <property type="match status" value="1"/>
</dbReference>
<keyword evidence="3" id="KW-0479">Metal-binding</keyword>
<dbReference type="Proteomes" id="UP000001593">
    <property type="component" value="Unassembled WGS sequence"/>
</dbReference>
<evidence type="ECO:0000256" key="1">
    <source>
        <dbReference type="ARBA" id="ARBA00001970"/>
    </source>
</evidence>
<sequence>IEILRHSMPYGSLQEAGLVFASYCRTPQNFTLMLKSMVEGDGHGHTDQLMQYTQAVTGQAFFAPSLRWFQNLSA</sequence>
<dbReference type="EMBL" id="DS479809">
    <property type="protein sequence ID" value="EDO25401.1"/>
    <property type="molecule type" value="Genomic_DNA"/>
</dbReference>
<dbReference type="InterPro" id="IPR006314">
    <property type="entry name" value="Dyp_peroxidase"/>
</dbReference>
<proteinExistence type="predicted"/>
<organism evidence="7 8">
    <name type="scientific">Nematostella vectensis</name>
    <name type="common">Starlet sea anemone</name>
    <dbReference type="NCBI Taxonomy" id="45351"/>
    <lineage>
        <taxon>Eukaryota</taxon>
        <taxon>Metazoa</taxon>
        <taxon>Cnidaria</taxon>
        <taxon>Anthozoa</taxon>
        <taxon>Hexacorallia</taxon>
        <taxon>Actiniaria</taxon>
        <taxon>Edwardsiidae</taxon>
        <taxon>Nematostella</taxon>
    </lineage>
</organism>
<dbReference type="PANTHER" id="PTHR30521">
    <property type="entry name" value="DEFERROCHELATASE/PEROXIDASE"/>
    <property type="match status" value="1"/>
</dbReference>